<evidence type="ECO:0000313" key="10">
    <source>
        <dbReference type="EMBL" id="CAK7238134.1"/>
    </source>
</evidence>
<evidence type="ECO:0000256" key="6">
    <source>
        <dbReference type="ARBA" id="ARBA00023136"/>
    </source>
</evidence>
<evidence type="ECO:0000256" key="9">
    <source>
        <dbReference type="SAM" id="Phobius"/>
    </source>
</evidence>
<comment type="similarity">
    <text evidence="2 7">Belongs to the purine-cytosine permease (2.A.39) family.</text>
</comment>
<feature type="transmembrane region" description="Helical" evidence="9">
    <location>
        <begin position="437"/>
        <end position="459"/>
    </location>
</feature>
<name>A0ABP0D151_9PEZI</name>
<evidence type="ECO:0000256" key="4">
    <source>
        <dbReference type="ARBA" id="ARBA00022692"/>
    </source>
</evidence>
<dbReference type="InterPro" id="IPR001248">
    <property type="entry name" value="Pur-cyt_permease"/>
</dbReference>
<evidence type="ECO:0000256" key="7">
    <source>
        <dbReference type="PIRNR" id="PIRNR002744"/>
    </source>
</evidence>
<keyword evidence="3 7" id="KW-0813">Transport</keyword>
<feature type="transmembrane region" description="Helical" evidence="9">
    <location>
        <begin position="332"/>
        <end position="359"/>
    </location>
</feature>
<dbReference type="EMBL" id="CAWUHD010000209">
    <property type="protein sequence ID" value="CAK7238134.1"/>
    <property type="molecule type" value="Genomic_DNA"/>
</dbReference>
<feature type="transmembrane region" description="Helical" evidence="9">
    <location>
        <begin position="290"/>
        <end position="312"/>
    </location>
</feature>
<evidence type="ECO:0000256" key="8">
    <source>
        <dbReference type="SAM" id="MobiDB-lite"/>
    </source>
</evidence>
<evidence type="ECO:0000256" key="1">
    <source>
        <dbReference type="ARBA" id="ARBA00004141"/>
    </source>
</evidence>
<feature type="transmembrane region" description="Helical" evidence="9">
    <location>
        <begin position="207"/>
        <end position="226"/>
    </location>
</feature>
<keyword evidence="5 9" id="KW-1133">Transmembrane helix</keyword>
<sequence length="505" mass="54595">MDEEKTAEPVTQPAFSEEQPASVEDLPESTFAKWCRRLDNIPGLEVRGIERVEEDQRQPLATTAAYFQMFIVWFSINCTANNMTLGILGPVLFGLGFKDAVLCCLFGTIFGSACTGYMAGFGPRSGLRTLIVARYSMGYWPSKLCVLLNIVIEVGYGVVDCLVAGLILNAVSGYKMTVVVGIVVSALIAWIIATFGIKWFHAFERYVWIPTVLVLFILIGSAGPNFDTSTPSSGSGAVLAGNRLSYFFLTASGPLGWAPAAADFYSYFHPKTPRIATATMTGAGITMGKLLIEFLGIGLASGLASTPAWSAAFDHSTGALITAAFDPLGSQFGHFCAVVLALCVSANNIPGTYAAALNFQMLGRPLARVPRPIWATIVVVIYTVCAIAGRAQLLSIFLNFLSLIGYWVIIWVAIVLEDEFIFRRRTGFDWARSTDRSYLPVGLAAFVSFLVGWAGAIPSMYQTYYTGPIAKLVGNGADLGLPVAMSWTSLVYPPLRVLELKFIGR</sequence>
<reference evidence="10 11" key="1">
    <citation type="submission" date="2024-01" db="EMBL/GenBank/DDBJ databases">
        <authorList>
            <person name="Allen C."/>
            <person name="Tagirdzhanova G."/>
        </authorList>
    </citation>
    <scope>NUCLEOTIDE SEQUENCE [LARGE SCALE GENOMIC DNA]</scope>
</reference>
<dbReference type="Pfam" id="PF02133">
    <property type="entry name" value="Transp_cyt_pur"/>
    <property type="match status" value="1"/>
</dbReference>
<evidence type="ECO:0000313" key="11">
    <source>
        <dbReference type="Proteomes" id="UP001642482"/>
    </source>
</evidence>
<keyword evidence="11" id="KW-1185">Reference proteome</keyword>
<feature type="transmembrane region" description="Helical" evidence="9">
    <location>
        <begin position="246"/>
        <end position="269"/>
    </location>
</feature>
<keyword evidence="6 7" id="KW-0472">Membrane</keyword>
<feature type="transmembrane region" description="Helical" evidence="9">
    <location>
        <begin position="99"/>
        <end position="123"/>
    </location>
</feature>
<feature type="transmembrane region" description="Helical" evidence="9">
    <location>
        <begin position="144"/>
        <end position="168"/>
    </location>
</feature>
<feature type="region of interest" description="Disordered" evidence="8">
    <location>
        <begin position="1"/>
        <end position="26"/>
    </location>
</feature>
<comment type="caution">
    <text evidence="10">The sequence shown here is derived from an EMBL/GenBank/DDBJ whole genome shotgun (WGS) entry which is preliminary data.</text>
</comment>
<evidence type="ECO:0000256" key="2">
    <source>
        <dbReference type="ARBA" id="ARBA00008974"/>
    </source>
</evidence>
<dbReference type="Gene3D" id="1.10.4160.10">
    <property type="entry name" value="Hydantoin permease"/>
    <property type="match status" value="1"/>
</dbReference>
<feature type="transmembrane region" description="Helical" evidence="9">
    <location>
        <begin position="70"/>
        <end position="93"/>
    </location>
</feature>
<feature type="transmembrane region" description="Helical" evidence="9">
    <location>
        <begin position="371"/>
        <end position="390"/>
    </location>
</feature>
<dbReference type="PANTHER" id="PTHR31806">
    <property type="entry name" value="PURINE-CYTOSINE PERMEASE FCY2-RELATED"/>
    <property type="match status" value="1"/>
</dbReference>
<feature type="transmembrane region" description="Helical" evidence="9">
    <location>
        <begin position="174"/>
        <end position="195"/>
    </location>
</feature>
<proteinExistence type="inferred from homology"/>
<feature type="transmembrane region" description="Helical" evidence="9">
    <location>
        <begin position="396"/>
        <end position="416"/>
    </location>
</feature>
<accession>A0ABP0D151</accession>
<evidence type="ECO:0000256" key="5">
    <source>
        <dbReference type="ARBA" id="ARBA00022989"/>
    </source>
</evidence>
<dbReference type="PIRSF" id="PIRSF002744">
    <property type="entry name" value="Pur-cyt_permease"/>
    <property type="match status" value="1"/>
</dbReference>
<dbReference type="InterPro" id="IPR026030">
    <property type="entry name" value="Pur-cyt_permease_Fcy2/21/22"/>
</dbReference>
<evidence type="ECO:0000256" key="3">
    <source>
        <dbReference type="ARBA" id="ARBA00022448"/>
    </source>
</evidence>
<comment type="subcellular location">
    <subcellularLocation>
        <location evidence="1">Membrane</location>
        <topology evidence="1">Multi-pass membrane protein</topology>
    </subcellularLocation>
</comment>
<organism evidence="10 11">
    <name type="scientific">Sporothrix eucalyptigena</name>
    <dbReference type="NCBI Taxonomy" id="1812306"/>
    <lineage>
        <taxon>Eukaryota</taxon>
        <taxon>Fungi</taxon>
        <taxon>Dikarya</taxon>
        <taxon>Ascomycota</taxon>
        <taxon>Pezizomycotina</taxon>
        <taxon>Sordariomycetes</taxon>
        <taxon>Sordariomycetidae</taxon>
        <taxon>Ophiostomatales</taxon>
        <taxon>Ophiostomataceae</taxon>
        <taxon>Sporothrix</taxon>
    </lineage>
</organism>
<protein>
    <submittedName>
        <fullName evidence="10">Vitamin B6 transporter</fullName>
    </submittedName>
</protein>
<gene>
    <name evidence="10" type="primary">TPN1</name>
    <name evidence="10" type="ORF">SEUCBS140593_010360</name>
</gene>
<keyword evidence="4 9" id="KW-0812">Transmembrane</keyword>
<dbReference type="PANTHER" id="PTHR31806:SF16">
    <property type="entry name" value="PURINE-CYTOSINE TRANSPORTER (EUROFUNG)"/>
    <property type="match status" value="1"/>
</dbReference>
<dbReference type="Proteomes" id="UP001642482">
    <property type="component" value="Unassembled WGS sequence"/>
</dbReference>